<evidence type="ECO:0000313" key="2">
    <source>
        <dbReference type="EMBL" id="CCM44162.1"/>
    </source>
</evidence>
<dbReference type="AlphaFoldDB" id="K8DVZ5"/>
<reference evidence="2" key="2">
    <citation type="submission" date="2012-11" db="EMBL/GenBank/DDBJ databases">
        <title>A Staphyloccocus xylosus isolate with a new mecC allotype provides insights into the evolutionary origins of the type XI SCCmec.</title>
        <authorList>
            <person name="Harrison E.M."/>
            <person name="Paterson G.K."/>
            <person name="Holden M.T.G."/>
            <person name="Morgan F.E.J."/>
            <person name="Rhod Larsen A."/>
            <person name="Leroy S."/>
            <person name="Zadoks R."/>
            <person name="Peacock S.J."/>
            <person name="Parkhill J."/>
            <person name="Holmes M.A."/>
        </authorList>
    </citation>
    <scope>NUCLEOTIDE SEQUENCE</scope>
    <source>
        <strain evidence="2">S04010</strain>
    </source>
</reference>
<protein>
    <submittedName>
        <fullName evidence="2">Uncharacterized protein</fullName>
    </submittedName>
</protein>
<name>K8DVZ5_STAXY</name>
<accession>K8DVZ5</accession>
<sequence>MGTFVLVWYNKNDNTIIETLCDLGLLIFNLCKWGDILKKVITIILIFLILLITFMLIRPDLAKFISGFSLVISIFTFLSNMYYNDKAEEHKRISNMPLFLFDSTEYSYEFSKDFVKNSIQIDIFNNGNNPFFVTNDNAKSNYIGNNKNHFLLKNVGGVAKDVTVESEVIWDKKEFKNHNERIIYEDYKSELFCENNICYLYSEHDKWGFSTKKIIFNTHTKQMKIKGVSKENHLLVSIPNELSYATNFYLYGYIASPPKLLVNIQGEDLSGNKFNDEIEIKIQRFKLSYSPVKAEITLFA</sequence>
<dbReference type="EMBL" id="HE993885">
    <property type="protein sequence ID" value="CCM44162.1"/>
    <property type="molecule type" value="Genomic_DNA"/>
</dbReference>
<keyword evidence="1" id="KW-1133">Transmembrane helix</keyword>
<reference evidence="2" key="1">
    <citation type="submission" date="2012-09" db="EMBL/GenBank/DDBJ databases">
        <authorList>
            <person name="Salehi R."/>
            <person name="Fisher C.A."/>
            <person name="Bignell P.A."/>
            <person name="Old J.M."/>
        </authorList>
    </citation>
    <scope>NUCLEOTIDE SEQUENCE</scope>
    <source>
        <strain evidence="2">S04010</strain>
    </source>
</reference>
<keyword evidence="1" id="KW-0812">Transmembrane</keyword>
<keyword evidence="1" id="KW-0472">Membrane</keyword>
<feature type="transmembrane region" description="Helical" evidence="1">
    <location>
        <begin position="40"/>
        <end position="58"/>
    </location>
</feature>
<proteinExistence type="predicted"/>
<organism evidence="2">
    <name type="scientific">Staphylococcus xylosus</name>
    <dbReference type="NCBI Taxonomy" id="1288"/>
    <lineage>
        <taxon>Bacteria</taxon>
        <taxon>Bacillati</taxon>
        <taxon>Bacillota</taxon>
        <taxon>Bacilli</taxon>
        <taxon>Bacillales</taxon>
        <taxon>Staphylococcaceae</taxon>
        <taxon>Staphylococcus</taxon>
    </lineage>
</organism>
<evidence type="ECO:0000256" key="1">
    <source>
        <dbReference type="SAM" id="Phobius"/>
    </source>
</evidence>
<feature type="transmembrane region" description="Helical" evidence="1">
    <location>
        <begin position="64"/>
        <end position="83"/>
    </location>
</feature>